<feature type="signal peptide" evidence="1">
    <location>
        <begin position="1"/>
        <end position="20"/>
    </location>
</feature>
<protein>
    <submittedName>
        <fullName evidence="2">Uncharacterized protein</fullName>
    </submittedName>
</protein>
<dbReference type="SUPFAM" id="SSF49695">
    <property type="entry name" value="gamma-Crystallin-like"/>
    <property type="match status" value="1"/>
</dbReference>
<sequence length="138" mass="14547">MQFTFTKLITVLAAMPATETKTHNAAPSPISPAVGAPTPATELGPLDFDVEKAWTDANRGGHEGFINVDSIPSGCENLVSTFIDDISSIEVDPGFLCVFFIDINCSGASVTIQDGAFVPDLDGTNFQDSLSSLECFAN</sequence>
<keyword evidence="3" id="KW-1185">Reference proteome</keyword>
<dbReference type="Proteomes" id="UP001385951">
    <property type="component" value="Unassembled WGS sequence"/>
</dbReference>
<dbReference type="Gene3D" id="2.60.20.10">
    <property type="entry name" value="Crystallins"/>
    <property type="match status" value="1"/>
</dbReference>
<proteinExistence type="predicted"/>
<evidence type="ECO:0000313" key="3">
    <source>
        <dbReference type="Proteomes" id="UP001385951"/>
    </source>
</evidence>
<evidence type="ECO:0000313" key="2">
    <source>
        <dbReference type="EMBL" id="KAK7689164.1"/>
    </source>
</evidence>
<dbReference type="InterPro" id="IPR011024">
    <property type="entry name" value="G_crystallin-like"/>
</dbReference>
<accession>A0AAW0GCU4</accession>
<keyword evidence="1" id="KW-0732">Signal</keyword>
<comment type="caution">
    <text evidence="2">The sequence shown here is derived from an EMBL/GenBank/DDBJ whole genome shotgun (WGS) entry which is preliminary data.</text>
</comment>
<name>A0AAW0GCU4_9APHY</name>
<gene>
    <name evidence="2" type="ORF">QCA50_007855</name>
</gene>
<reference evidence="2 3" key="1">
    <citation type="submission" date="2022-09" db="EMBL/GenBank/DDBJ databases">
        <authorList>
            <person name="Palmer J.M."/>
        </authorList>
    </citation>
    <scope>NUCLEOTIDE SEQUENCE [LARGE SCALE GENOMIC DNA]</scope>
    <source>
        <strain evidence="2 3">DSM 7382</strain>
    </source>
</reference>
<dbReference type="AlphaFoldDB" id="A0AAW0GCU4"/>
<organism evidence="2 3">
    <name type="scientific">Cerrena zonata</name>
    <dbReference type="NCBI Taxonomy" id="2478898"/>
    <lineage>
        <taxon>Eukaryota</taxon>
        <taxon>Fungi</taxon>
        <taxon>Dikarya</taxon>
        <taxon>Basidiomycota</taxon>
        <taxon>Agaricomycotina</taxon>
        <taxon>Agaricomycetes</taxon>
        <taxon>Polyporales</taxon>
        <taxon>Cerrenaceae</taxon>
        <taxon>Cerrena</taxon>
    </lineage>
</organism>
<dbReference type="EMBL" id="JASBNA010000009">
    <property type="protein sequence ID" value="KAK7689164.1"/>
    <property type="molecule type" value="Genomic_DNA"/>
</dbReference>
<feature type="chain" id="PRO_5043575511" evidence="1">
    <location>
        <begin position="21"/>
        <end position="138"/>
    </location>
</feature>
<evidence type="ECO:0000256" key="1">
    <source>
        <dbReference type="SAM" id="SignalP"/>
    </source>
</evidence>